<evidence type="ECO:0000259" key="7">
    <source>
        <dbReference type="Pfam" id="PF06560"/>
    </source>
</evidence>
<dbReference type="InterPro" id="IPR014710">
    <property type="entry name" value="RmlC-like_jellyroll"/>
</dbReference>
<comment type="pathway">
    <text evidence="1">Carbohydrate degradation; glycolysis; D-glyceraldehyde 3-phosphate and glycerone phosphate from D-glucose: step 2/4.</text>
</comment>
<keyword evidence="4" id="KW-0312">Gluconeogenesis</keyword>
<accession>H8I6P8</accession>
<dbReference type="RefSeq" id="WP_014404779.1">
    <property type="nucleotide sequence ID" value="NC_017034.1"/>
</dbReference>
<keyword evidence="5" id="KW-0324">Glycolysis</keyword>
<gene>
    <name evidence="8" type="primary">gpi</name>
    <name evidence="8" type="ordered locus">Mtc_0169</name>
</gene>
<feature type="domain" description="Glucose-6-phosphate isomerase prokaryote" evidence="7">
    <location>
        <begin position="16"/>
        <end position="189"/>
    </location>
</feature>
<evidence type="ECO:0000256" key="3">
    <source>
        <dbReference type="ARBA" id="ARBA00011952"/>
    </source>
</evidence>
<comment type="similarity">
    <text evidence="2">Belongs to the archaeal-type GPI family.</text>
</comment>
<keyword evidence="8" id="KW-0413">Isomerase</keyword>
<evidence type="ECO:0000256" key="6">
    <source>
        <dbReference type="ARBA" id="ARBA00029321"/>
    </source>
</evidence>
<sequence length="250" mass="28775">MEKVLEFGSSRVKPDVRRLSDMREVIYDIEWLKGAPDMELYYMYRDLAVSKGDRSIILDHRLRYDITVIPPNRLGAEYVKTAGHYHPFVEGTSYTYPEVYEVLRGTAHYLLQKCEGGRITDVVMIEAKEGDKAIIPPGYGHVTINPSNRELKMANWVSRDFSSIYEPYKKCGGAAYFELADGRLIRNGRCDHIPDIRFLKPTNIAKLGLSKGKEMYGLVRDVEKLAYLNRPQDYGWLWEAALSDKNRAVR</sequence>
<dbReference type="STRING" id="1041930.Mtc_0169"/>
<dbReference type="OrthoDB" id="49661at2157"/>
<dbReference type="SUPFAM" id="SSF51182">
    <property type="entry name" value="RmlC-like cupins"/>
    <property type="match status" value="1"/>
</dbReference>
<comment type="catalytic activity">
    <reaction evidence="6">
        <text>alpha-D-glucose 6-phosphate = beta-D-fructose 6-phosphate</text>
        <dbReference type="Rhea" id="RHEA:11816"/>
        <dbReference type="ChEBI" id="CHEBI:57634"/>
        <dbReference type="ChEBI" id="CHEBI:58225"/>
        <dbReference type="EC" id="5.3.1.9"/>
    </reaction>
</comment>
<dbReference type="GO" id="GO:0004347">
    <property type="term" value="F:glucose-6-phosphate isomerase activity"/>
    <property type="evidence" value="ECO:0007669"/>
    <property type="project" value="UniProtKB-EC"/>
</dbReference>
<dbReference type="Pfam" id="PF06560">
    <property type="entry name" value="GPI"/>
    <property type="match status" value="1"/>
</dbReference>
<dbReference type="UniPathway" id="UPA00109">
    <property type="reaction ID" value="UER00181"/>
</dbReference>
<evidence type="ECO:0000313" key="8">
    <source>
        <dbReference type="EMBL" id="AFC98940.1"/>
    </source>
</evidence>
<organism evidence="8 9">
    <name type="scientific">Methanocella conradii (strain DSM 24694 / JCM 17849 / CGMCC 1.5162 / HZ254)</name>
    <dbReference type="NCBI Taxonomy" id="1041930"/>
    <lineage>
        <taxon>Archaea</taxon>
        <taxon>Methanobacteriati</taxon>
        <taxon>Methanobacteriota</taxon>
        <taxon>Stenosarchaea group</taxon>
        <taxon>Methanomicrobia</taxon>
        <taxon>Methanocellales</taxon>
        <taxon>Methanocellaceae</taxon>
        <taxon>Methanocella</taxon>
    </lineage>
</organism>
<dbReference type="GeneID" id="11970930"/>
<evidence type="ECO:0000256" key="2">
    <source>
        <dbReference type="ARBA" id="ARBA00006542"/>
    </source>
</evidence>
<dbReference type="GO" id="GO:0005737">
    <property type="term" value="C:cytoplasm"/>
    <property type="evidence" value="ECO:0007669"/>
    <property type="project" value="InterPro"/>
</dbReference>
<protein>
    <recommendedName>
        <fullName evidence="3">glucose-6-phosphate isomerase</fullName>
        <ecNumber evidence="3">5.3.1.9</ecNumber>
    </recommendedName>
</protein>
<dbReference type="EC" id="5.3.1.9" evidence="3"/>
<dbReference type="GO" id="GO:0006094">
    <property type="term" value="P:gluconeogenesis"/>
    <property type="evidence" value="ECO:0007669"/>
    <property type="project" value="UniProtKB-KW"/>
</dbReference>
<dbReference type="EMBL" id="CP003243">
    <property type="protein sequence ID" value="AFC98940.1"/>
    <property type="molecule type" value="Genomic_DNA"/>
</dbReference>
<evidence type="ECO:0000313" key="9">
    <source>
        <dbReference type="Proteomes" id="UP000005233"/>
    </source>
</evidence>
<proteinExistence type="inferred from homology"/>
<keyword evidence="9" id="KW-1185">Reference proteome</keyword>
<dbReference type="Proteomes" id="UP000005233">
    <property type="component" value="Chromosome"/>
</dbReference>
<dbReference type="eggNOG" id="arCOG02602">
    <property type="taxonomic scope" value="Archaea"/>
</dbReference>
<dbReference type="KEGG" id="mez:Mtc_0169"/>
<name>H8I6P8_METCZ</name>
<evidence type="ECO:0000256" key="5">
    <source>
        <dbReference type="ARBA" id="ARBA00023152"/>
    </source>
</evidence>
<evidence type="ECO:0000256" key="1">
    <source>
        <dbReference type="ARBA" id="ARBA00004926"/>
    </source>
</evidence>
<dbReference type="HOGENOM" id="CLU_090970_0_0_2"/>
<evidence type="ECO:0000256" key="4">
    <source>
        <dbReference type="ARBA" id="ARBA00022432"/>
    </source>
</evidence>
<dbReference type="AlphaFoldDB" id="H8I6P8"/>
<dbReference type="InterPro" id="IPR010551">
    <property type="entry name" value="G6P_isomerase_prok"/>
</dbReference>
<reference evidence="8 9" key="1">
    <citation type="journal article" date="2012" name="J. Bacteriol.">
        <title>Complete genome sequence of a thermophilic methanogen, Methanocella conradii HZ254, isolated from Chinese rice field soil.</title>
        <authorList>
            <person name="Lu Z."/>
            <person name="Lu Y."/>
        </authorList>
    </citation>
    <scope>NUCLEOTIDE SEQUENCE [LARGE SCALE GENOMIC DNA]</scope>
    <source>
        <strain evidence="9">DSM 24694 / JCM 17849 / CGMCC 1.5162 / HZ254</strain>
    </source>
</reference>
<dbReference type="InterPro" id="IPR011051">
    <property type="entry name" value="RmlC_Cupin_sf"/>
</dbReference>
<dbReference type="CDD" id="cd02218">
    <property type="entry name" value="cupin_PGI"/>
    <property type="match status" value="1"/>
</dbReference>
<dbReference type="GO" id="GO:0006096">
    <property type="term" value="P:glycolytic process"/>
    <property type="evidence" value="ECO:0007669"/>
    <property type="project" value="UniProtKB-UniPathway"/>
</dbReference>
<dbReference type="Gene3D" id="2.60.120.10">
    <property type="entry name" value="Jelly Rolls"/>
    <property type="match status" value="1"/>
</dbReference>